<sequence>MPPLHTFTVPKPAPLSHTTRGHHLHHHQQTRRKSEPNQRRKIVPNRRRAVAEAATRGGNFLTVFRDLSSPFLRSRAEKVEEEAECFQMVILARRNIHRSNGGGGGDKDGG</sequence>
<name>A0ABR2DJ29_9ROSI</name>
<protein>
    <submittedName>
        <fullName evidence="2">Uncharacterized protein</fullName>
    </submittedName>
</protein>
<comment type="caution">
    <text evidence="2">The sequence shown here is derived from an EMBL/GenBank/DDBJ whole genome shotgun (WGS) entry which is preliminary data.</text>
</comment>
<feature type="region of interest" description="Disordered" evidence="1">
    <location>
        <begin position="1"/>
        <end position="45"/>
    </location>
</feature>
<accession>A0ABR2DJ29</accession>
<reference evidence="2 3" key="1">
    <citation type="journal article" date="2024" name="G3 (Bethesda)">
        <title>Genome assembly of Hibiscus sabdariffa L. provides insights into metabolisms of medicinal natural products.</title>
        <authorList>
            <person name="Kim T."/>
        </authorList>
    </citation>
    <scope>NUCLEOTIDE SEQUENCE [LARGE SCALE GENOMIC DNA]</scope>
    <source>
        <strain evidence="2">TK-2024</strain>
        <tissue evidence="2">Old leaves</tissue>
    </source>
</reference>
<gene>
    <name evidence="2" type="ORF">V6N12_046586</name>
</gene>
<evidence type="ECO:0000313" key="3">
    <source>
        <dbReference type="Proteomes" id="UP001472677"/>
    </source>
</evidence>
<evidence type="ECO:0000313" key="2">
    <source>
        <dbReference type="EMBL" id="KAK8540299.1"/>
    </source>
</evidence>
<dbReference type="EMBL" id="JBBPBM010000025">
    <property type="protein sequence ID" value="KAK8540299.1"/>
    <property type="molecule type" value="Genomic_DNA"/>
</dbReference>
<feature type="compositionally biased region" description="Basic residues" evidence="1">
    <location>
        <begin position="19"/>
        <end position="31"/>
    </location>
</feature>
<evidence type="ECO:0000256" key="1">
    <source>
        <dbReference type="SAM" id="MobiDB-lite"/>
    </source>
</evidence>
<organism evidence="2 3">
    <name type="scientific">Hibiscus sabdariffa</name>
    <name type="common">roselle</name>
    <dbReference type="NCBI Taxonomy" id="183260"/>
    <lineage>
        <taxon>Eukaryota</taxon>
        <taxon>Viridiplantae</taxon>
        <taxon>Streptophyta</taxon>
        <taxon>Embryophyta</taxon>
        <taxon>Tracheophyta</taxon>
        <taxon>Spermatophyta</taxon>
        <taxon>Magnoliopsida</taxon>
        <taxon>eudicotyledons</taxon>
        <taxon>Gunneridae</taxon>
        <taxon>Pentapetalae</taxon>
        <taxon>rosids</taxon>
        <taxon>malvids</taxon>
        <taxon>Malvales</taxon>
        <taxon>Malvaceae</taxon>
        <taxon>Malvoideae</taxon>
        <taxon>Hibiscus</taxon>
    </lineage>
</organism>
<dbReference type="Proteomes" id="UP001472677">
    <property type="component" value="Unassembled WGS sequence"/>
</dbReference>
<keyword evidence="3" id="KW-1185">Reference proteome</keyword>
<proteinExistence type="predicted"/>